<dbReference type="InterPro" id="IPR010285">
    <property type="entry name" value="DNA_helicase_pif1-like_DEAD"/>
</dbReference>
<dbReference type="OrthoDB" id="1709335at2759"/>
<dbReference type="AlphaFoldDB" id="A0A371H3U2"/>
<comment type="catalytic activity">
    <reaction evidence="1">
        <text>ATP + H2O = ADP + phosphate + H(+)</text>
        <dbReference type="Rhea" id="RHEA:13065"/>
        <dbReference type="ChEBI" id="CHEBI:15377"/>
        <dbReference type="ChEBI" id="CHEBI:15378"/>
        <dbReference type="ChEBI" id="CHEBI:30616"/>
        <dbReference type="ChEBI" id="CHEBI:43474"/>
        <dbReference type="ChEBI" id="CHEBI:456216"/>
        <dbReference type="EC" id="5.6.2.3"/>
    </reaction>
</comment>
<evidence type="ECO:0000256" key="1">
    <source>
        <dbReference type="RuleBase" id="RU363044"/>
    </source>
</evidence>
<evidence type="ECO:0000256" key="2">
    <source>
        <dbReference type="SAM" id="Phobius"/>
    </source>
</evidence>
<dbReference type="GO" id="GO:0016887">
    <property type="term" value="F:ATP hydrolysis activity"/>
    <property type="evidence" value="ECO:0007669"/>
    <property type="project" value="RHEA"/>
</dbReference>
<keyword evidence="2" id="KW-0812">Transmembrane</keyword>
<dbReference type="Proteomes" id="UP000257109">
    <property type="component" value="Unassembled WGS sequence"/>
</dbReference>
<keyword evidence="5" id="KW-1185">Reference proteome</keyword>
<dbReference type="PANTHER" id="PTHR10492:SF93">
    <property type="entry name" value="ATP-DEPENDENT DNA HELICASE"/>
    <property type="match status" value="1"/>
</dbReference>
<organism evidence="4 5">
    <name type="scientific">Mucuna pruriens</name>
    <name type="common">Velvet bean</name>
    <name type="synonym">Dolichos pruriens</name>
    <dbReference type="NCBI Taxonomy" id="157652"/>
    <lineage>
        <taxon>Eukaryota</taxon>
        <taxon>Viridiplantae</taxon>
        <taxon>Streptophyta</taxon>
        <taxon>Embryophyta</taxon>
        <taxon>Tracheophyta</taxon>
        <taxon>Spermatophyta</taxon>
        <taxon>Magnoliopsida</taxon>
        <taxon>eudicotyledons</taxon>
        <taxon>Gunneridae</taxon>
        <taxon>Pentapetalae</taxon>
        <taxon>rosids</taxon>
        <taxon>fabids</taxon>
        <taxon>Fabales</taxon>
        <taxon>Fabaceae</taxon>
        <taxon>Papilionoideae</taxon>
        <taxon>50 kb inversion clade</taxon>
        <taxon>NPAAA clade</taxon>
        <taxon>indigoferoid/millettioid clade</taxon>
        <taxon>Phaseoleae</taxon>
        <taxon>Mucuna</taxon>
    </lineage>
</organism>
<keyword evidence="2" id="KW-1133">Transmembrane helix</keyword>
<dbReference type="GO" id="GO:0000723">
    <property type="term" value="P:telomere maintenance"/>
    <property type="evidence" value="ECO:0007669"/>
    <property type="project" value="InterPro"/>
</dbReference>
<keyword evidence="1" id="KW-0347">Helicase</keyword>
<keyword evidence="1" id="KW-0234">DNA repair</keyword>
<evidence type="ECO:0000313" key="5">
    <source>
        <dbReference type="Proteomes" id="UP000257109"/>
    </source>
</evidence>
<dbReference type="EMBL" id="QJKJ01003657">
    <property type="protein sequence ID" value="RDX97435.1"/>
    <property type="molecule type" value="Genomic_DNA"/>
</dbReference>
<feature type="transmembrane region" description="Helical" evidence="2">
    <location>
        <begin position="12"/>
        <end position="30"/>
    </location>
</feature>
<keyword evidence="1" id="KW-0233">DNA recombination</keyword>
<comment type="cofactor">
    <cofactor evidence="1">
        <name>Mg(2+)</name>
        <dbReference type="ChEBI" id="CHEBI:18420"/>
    </cofactor>
</comment>
<comment type="caution">
    <text evidence="4">The sequence shown here is derived from an EMBL/GenBank/DDBJ whole genome shotgun (WGS) entry which is preliminary data.</text>
</comment>
<keyword evidence="1" id="KW-0067">ATP-binding</keyword>
<dbReference type="GO" id="GO:0043139">
    <property type="term" value="F:5'-3' DNA helicase activity"/>
    <property type="evidence" value="ECO:0007669"/>
    <property type="project" value="UniProtKB-EC"/>
</dbReference>
<name>A0A371H3U2_MUCPR</name>
<evidence type="ECO:0000313" key="4">
    <source>
        <dbReference type="EMBL" id="RDX97435.1"/>
    </source>
</evidence>
<comment type="similarity">
    <text evidence="1">Belongs to the helicase family.</text>
</comment>
<dbReference type="GO" id="GO:0006281">
    <property type="term" value="P:DNA repair"/>
    <property type="evidence" value="ECO:0007669"/>
    <property type="project" value="UniProtKB-KW"/>
</dbReference>
<accession>A0A371H3U2</accession>
<reference evidence="4" key="1">
    <citation type="submission" date="2018-05" db="EMBL/GenBank/DDBJ databases">
        <title>Draft genome of Mucuna pruriens seed.</title>
        <authorList>
            <person name="Nnadi N.E."/>
            <person name="Vos R."/>
            <person name="Hasami M.H."/>
            <person name="Devisetty U.K."/>
            <person name="Aguiy J.C."/>
        </authorList>
    </citation>
    <scope>NUCLEOTIDE SEQUENCE [LARGE SCALE GENOMIC DNA]</scope>
    <source>
        <strain evidence="4">JCA_2017</strain>
    </source>
</reference>
<keyword evidence="2" id="KW-0472">Membrane</keyword>
<dbReference type="STRING" id="157652.A0A371H3U2"/>
<keyword evidence="1" id="KW-0547">Nucleotide-binding</keyword>
<sequence>MEVVNDSRGGIFFLYGYGGTASSGIASLLLPGGRAAHSKFVILFSNGIKYCFEALDKSLRHIMSSSNNATSLFRRKVIIFEGDFREILPLIPRESRYSIVNATINALYLWYNCSVLTLTKKIYVYNKVLTTSILSEVREFPQWILDICDAKLSKPNDGYASIEIPHSFLITDFDDPIDSISRVILASTIETVDEINDYETKNSSPEGLTHEILNSLRSSALPNHNIKGRNTNNDYAIELDLLSLE</sequence>
<feature type="non-terminal residue" evidence="4">
    <location>
        <position position="1"/>
    </location>
</feature>
<keyword evidence="1" id="KW-0378">Hydrolase</keyword>
<dbReference type="EC" id="5.6.2.3" evidence="1"/>
<gene>
    <name evidence="4" type="ORF">CR513_19794</name>
</gene>
<dbReference type="GO" id="GO:0006310">
    <property type="term" value="P:DNA recombination"/>
    <property type="evidence" value="ECO:0007669"/>
    <property type="project" value="UniProtKB-KW"/>
</dbReference>
<protein>
    <recommendedName>
        <fullName evidence="1">ATP-dependent DNA helicase</fullName>
        <ecNumber evidence="1">5.6.2.3</ecNumber>
    </recommendedName>
</protein>
<evidence type="ECO:0000259" key="3">
    <source>
        <dbReference type="Pfam" id="PF05970"/>
    </source>
</evidence>
<dbReference type="PANTHER" id="PTHR10492">
    <property type="match status" value="1"/>
</dbReference>
<dbReference type="GO" id="GO:0005524">
    <property type="term" value="F:ATP binding"/>
    <property type="evidence" value="ECO:0007669"/>
    <property type="project" value="UniProtKB-KW"/>
</dbReference>
<dbReference type="Pfam" id="PF05970">
    <property type="entry name" value="PIF1"/>
    <property type="match status" value="1"/>
</dbReference>
<proteinExistence type="inferred from homology"/>
<feature type="domain" description="DNA helicase Pif1-like DEAD-box helicase" evidence="3">
    <location>
        <begin position="49"/>
        <end position="157"/>
    </location>
</feature>
<keyword evidence="1" id="KW-0227">DNA damage</keyword>